<dbReference type="EMBL" id="KM038815">
    <property type="protein sequence ID" value="AIG56276.1"/>
    <property type="molecule type" value="Genomic_DNA"/>
</dbReference>
<dbReference type="InterPro" id="IPR007112">
    <property type="entry name" value="Expansin/allergen_DPBB_dom"/>
</dbReference>
<dbReference type="InterPro" id="IPR000772">
    <property type="entry name" value="Ricin_B_lectin"/>
</dbReference>
<dbReference type="PROSITE" id="PS50231">
    <property type="entry name" value="RICIN_B_LECTIN"/>
    <property type="match status" value="1"/>
</dbReference>
<proteinExistence type="predicted"/>
<protein>
    <submittedName>
        <fullName evidence="5">Secreted protein</fullName>
    </submittedName>
</protein>
<feature type="chain" id="PRO_5002037113" evidence="3">
    <location>
        <begin position="20"/>
        <end position="520"/>
    </location>
</feature>
<evidence type="ECO:0000256" key="3">
    <source>
        <dbReference type="SAM" id="SignalP"/>
    </source>
</evidence>
<feature type="compositionally biased region" description="Pro residues" evidence="2">
    <location>
        <begin position="231"/>
        <end position="247"/>
    </location>
</feature>
<evidence type="ECO:0000256" key="1">
    <source>
        <dbReference type="ARBA" id="ARBA00022729"/>
    </source>
</evidence>
<dbReference type="Gene3D" id="2.60.40.760">
    <property type="entry name" value="Expansin, cellulose-binding-like domain"/>
    <property type="match status" value="1"/>
</dbReference>
<gene>
    <name evidence="6" type="ORF">ACHHYP_10896</name>
</gene>
<evidence type="ECO:0000313" key="6">
    <source>
        <dbReference type="EMBL" id="OQR97507.1"/>
    </source>
</evidence>
<feature type="domain" description="Expansin-like EG45" evidence="4">
    <location>
        <begin position="39"/>
        <end position="137"/>
    </location>
</feature>
<dbReference type="Gene3D" id="2.40.40.10">
    <property type="entry name" value="RlpA-like domain"/>
    <property type="match status" value="1"/>
</dbReference>
<dbReference type="SUPFAM" id="SSF50370">
    <property type="entry name" value="Ricin B-like lectins"/>
    <property type="match status" value="2"/>
</dbReference>
<dbReference type="InterPro" id="IPR051477">
    <property type="entry name" value="Expansin_CellWall"/>
</dbReference>
<feature type="region of interest" description="Disordered" evidence="2">
    <location>
        <begin position="222"/>
        <end position="253"/>
    </location>
</feature>
<dbReference type="Proteomes" id="UP000243579">
    <property type="component" value="Unassembled WGS sequence"/>
</dbReference>
<keyword evidence="7" id="KW-1185">Reference proteome</keyword>
<dbReference type="PANTHER" id="PTHR31836">
    <property type="match status" value="1"/>
</dbReference>
<feature type="signal peptide" evidence="3">
    <location>
        <begin position="1"/>
        <end position="19"/>
    </location>
</feature>
<name>A0A0A7CNY5_ACHHY</name>
<dbReference type="InterPro" id="IPR036908">
    <property type="entry name" value="RlpA-like_sf"/>
</dbReference>
<dbReference type="Pfam" id="PF00652">
    <property type="entry name" value="Ricin_B_lectin"/>
    <property type="match status" value="2"/>
</dbReference>
<dbReference type="PROSITE" id="PS50842">
    <property type="entry name" value="EXPANSIN_EG45"/>
    <property type="match status" value="1"/>
</dbReference>
<dbReference type="AlphaFoldDB" id="A0A0A7CNY5"/>
<sequence>MWLMSLIAALGVALPTSLATPTTGIATTYGGPEGSPPGDGNCNLMDWLPMSSKGYHVAINNEQWGLGMHCGRCVQIKCVDKACSSFPPAIAQITDRCPGCPYGDLDMALPVFKAVTGQSTGRLQVSWTFVDCPVDGGIKVCAKSGSSQWWLALQATNTVNGVQAMNINDGTSALLGGTAYYFLAKNSGALSSTRVTLTSFSGDTITTTVGLAAGQCTQISQQFQSSGGAPQPQPQPQPAPQPAPAPAPAGQVPVAPASLTTRLQLPFSLVTNDGQAVLEFYSNSYMGTNSFTANYIWTYNAPTQQLLSRSAMGQCLDAYKGSDGKMYVHTWACDGGNNNQKWLVANGLVKHAVWPNLCLDANPGTADHSVQVWPCVNGNTNQRINPSTVMKHVAITLRSQGVALTANRDGSVAFRAPNPSFNGILSDQGAMWTFDHGVNTVVTELTGLCLTLSTGANGVVPTTAPCSISNGNQQWQYDPSSKALRHMVHQGYCLDMDVNSKKAQVWSCHGGLAQQFAYER</sequence>
<keyword evidence="1 3" id="KW-0732">Signal</keyword>
<dbReference type="InterPro" id="IPR036749">
    <property type="entry name" value="Expansin_CBD_sf"/>
</dbReference>
<dbReference type="CDD" id="cd22271">
    <property type="entry name" value="DPBB_EXP_N-like"/>
    <property type="match status" value="1"/>
</dbReference>
<reference evidence="5 7" key="1">
    <citation type="journal article" date="2014" name="Genome Biol. Evol.">
        <title>The secreted proteins of Achlya hypogyna and Thraustotheca clavata identify the ancestral oomycete secretome and reveal gene acquisitions by horizontal gene transfer.</title>
        <authorList>
            <person name="Misner I."/>
            <person name="Blouin N."/>
            <person name="Leonard G."/>
            <person name="Richards T.A."/>
            <person name="Lane C.E."/>
        </authorList>
    </citation>
    <scope>NUCLEOTIDE SEQUENCE</scope>
    <source>
        <strain evidence="5 7">ATCC 48635</strain>
    </source>
</reference>
<organism evidence="5">
    <name type="scientific">Achlya hypogyna</name>
    <name type="common">Oomycete</name>
    <name type="synonym">Protoachlya hypogyna</name>
    <dbReference type="NCBI Taxonomy" id="1202772"/>
    <lineage>
        <taxon>Eukaryota</taxon>
        <taxon>Sar</taxon>
        <taxon>Stramenopiles</taxon>
        <taxon>Oomycota</taxon>
        <taxon>Saprolegniomycetes</taxon>
        <taxon>Saprolegniales</taxon>
        <taxon>Achlyaceae</taxon>
        <taxon>Achlya</taxon>
    </lineage>
</organism>
<evidence type="ECO:0000256" key="2">
    <source>
        <dbReference type="SAM" id="MobiDB-lite"/>
    </source>
</evidence>
<evidence type="ECO:0000313" key="5">
    <source>
        <dbReference type="EMBL" id="AIG56276.1"/>
    </source>
</evidence>
<dbReference type="SMART" id="SM00458">
    <property type="entry name" value="RICIN"/>
    <property type="match status" value="2"/>
</dbReference>
<dbReference type="SUPFAM" id="SSF50685">
    <property type="entry name" value="Barwin-like endoglucanases"/>
    <property type="match status" value="1"/>
</dbReference>
<evidence type="ECO:0000259" key="4">
    <source>
        <dbReference type="PROSITE" id="PS50842"/>
    </source>
</evidence>
<evidence type="ECO:0000313" key="7">
    <source>
        <dbReference type="Proteomes" id="UP000243579"/>
    </source>
</evidence>
<dbReference type="InterPro" id="IPR035992">
    <property type="entry name" value="Ricin_B-like_lectins"/>
</dbReference>
<dbReference type="PANTHER" id="PTHR31836:SF21">
    <property type="entry name" value="EXPANSIN-LIKE PROTEIN 7"/>
    <property type="match status" value="1"/>
</dbReference>
<dbReference type="EMBL" id="JNBR01000103">
    <property type="protein sequence ID" value="OQR97507.1"/>
    <property type="molecule type" value="Genomic_DNA"/>
</dbReference>
<accession>A0A0A7CNY5</accession>
<dbReference type="STRING" id="1202772.A0A0A7CNY5"/>
<dbReference type="Gene3D" id="2.80.10.50">
    <property type="match status" value="2"/>
</dbReference>
<dbReference type="OrthoDB" id="406505at2759"/>